<feature type="transmembrane region" description="Helical" evidence="1">
    <location>
        <begin position="127"/>
        <end position="149"/>
    </location>
</feature>
<comment type="caution">
    <text evidence="2">The sequence shown here is derived from an EMBL/GenBank/DDBJ whole genome shotgun (WGS) entry which is preliminary data.</text>
</comment>
<name>A0ABQ8TZ18_PERAM</name>
<accession>A0ABQ8TZ18</accession>
<organism evidence="2 3">
    <name type="scientific">Periplaneta americana</name>
    <name type="common">American cockroach</name>
    <name type="synonym">Blatta americana</name>
    <dbReference type="NCBI Taxonomy" id="6978"/>
    <lineage>
        <taxon>Eukaryota</taxon>
        <taxon>Metazoa</taxon>
        <taxon>Ecdysozoa</taxon>
        <taxon>Arthropoda</taxon>
        <taxon>Hexapoda</taxon>
        <taxon>Insecta</taxon>
        <taxon>Pterygota</taxon>
        <taxon>Neoptera</taxon>
        <taxon>Polyneoptera</taxon>
        <taxon>Dictyoptera</taxon>
        <taxon>Blattodea</taxon>
        <taxon>Blattoidea</taxon>
        <taxon>Blattidae</taxon>
        <taxon>Blattinae</taxon>
        <taxon>Periplaneta</taxon>
    </lineage>
</organism>
<keyword evidence="1" id="KW-0812">Transmembrane</keyword>
<dbReference type="Gene3D" id="1.10.8.1170">
    <property type="match status" value="1"/>
</dbReference>
<reference evidence="2 3" key="1">
    <citation type="journal article" date="2022" name="Allergy">
        <title>Genome assembly and annotation of Periplaneta americana reveal a comprehensive cockroach allergen profile.</title>
        <authorList>
            <person name="Wang L."/>
            <person name="Xiong Q."/>
            <person name="Saelim N."/>
            <person name="Wang L."/>
            <person name="Nong W."/>
            <person name="Wan A.T."/>
            <person name="Shi M."/>
            <person name="Liu X."/>
            <person name="Cao Q."/>
            <person name="Hui J.H.L."/>
            <person name="Sookrung N."/>
            <person name="Leung T.F."/>
            <person name="Tungtrongchitr A."/>
            <person name="Tsui S.K.W."/>
        </authorList>
    </citation>
    <scope>NUCLEOTIDE SEQUENCE [LARGE SCALE GENOMIC DNA]</scope>
    <source>
        <strain evidence="2">PWHHKU_190912</strain>
    </source>
</reference>
<keyword evidence="1" id="KW-1133">Transmembrane helix</keyword>
<evidence type="ECO:0000256" key="1">
    <source>
        <dbReference type="SAM" id="Phobius"/>
    </source>
</evidence>
<sequence length="439" mass="50805">MWHSMEQKRGHCDEVKRNDWKHFTCGTGEEIESEEKKKLTKSLAKKKLPTEGCTGRYGERDKRSGHRKMSDDRHVDYTAVFINETLDEDFPKSTFVVKFNFVKSLIHRQYFRDFNFDLCLLECPTEYVAVVIILVVVVIVVVVVVVVVGDGGGCEGGDSGGGSSDDASRINVRVNNATGTKVKQNGGTTSRYDEEMLLNVLHAALSFSNGLQLCIPSRRPQHYVVDHQLGRGGFTIEMGRARTGESRNAYRVLVGRPEGKRPLGRPRRRWEDNIKMDLREVGYDDRDWINLAQDRDRWRAYVRAAGSLKAICVTLRYVAQTCSLKERVRDLLRKCQRKMEKKMLNIILRHRLRDGDIRRQTHLKDAAGTADKLKKKWARHVMRLNANRWTHMLTTWDPRIGKRNAGRQKTRRADELRSRFGHLWSRTAKDRQQWKLITK</sequence>
<keyword evidence="1" id="KW-0472">Membrane</keyword>
<keyword evidence="3" id="KW-1185">Reference proteome</keyword>
<gene>
    <name evidence="2" type="ORF">ANN_03411</name>
</gene>
<evidence type="ECO:0000313" key="2">
    <source>
        <dbReference type="EMBL" id="KAJ4451930.1"/>
    </source>
</evidence>
<dbReference type="Proteomes" id="UP001148838">
    <property type="component" value="Unassembled WGS sequence"/>
</dbReference>
<dbReference type="EMBL" id="JAJSOF020000001">
    <property type="protein sequence ID" value="KAJ4451930.1"/>
    <property type="molecule type" value="Genomic_DNA"/>
</dbReference>
<evidence type="ECO:0000313" key="3">
    <source>
        <dbReference type="Proteomes" id="UP001148838"/>
    </source>
</evidence>
<proteinExistence type="predicted"/>
<protein>
    <submittedName>
        <fullName evidence="2">Uncharacterized protein</fullName>
    </submittedName>
</protein>